<dbReference type="InterPro" id="IPR050267">
    <property type="entry name" value="Anti-sigma-factor_SerPK"/>
</dbReference>
<dbReference type="InterPro" id="IPR036890">
    <property type="entry name" value="HATPase_C_sf"/>
</dbReference>
<accession>A0ABV8HVS2</accession>
<evidence type="ECO:0000313" key="4">
    <source>
        <dbReference type="EMBL" id="MFC4036173.1"/>
    </source>
</evidence>
<keyword evidence="1" id="KW-0723">Serine/threonine-protein kinase</keyword>
<dbReference type="PANTHER" id="PTHR35526">
    <property type="entry name" value="ANTI-SIGMA-F FACTOR RSBW-RELATED"/>
    <property type="match status" value="1"/>
</dbReference>
<organism evidence="4 5">
    <name type="scientific">Streptomyces polygonati</name>
    <dbReference type="NCBI Taxonomy" id="1617087"/>
    <lineage>
        <taxon>Bacteria</taxon>
        <taxon>Bacillati</taxon>
        <taxon>Actinomycetota</taxon>
        <taxon>Actinomycetes</taxon>
        <taxon>Kitasatosporales</taxon>
        <taxon>Streptomycetaceae</taxon>
        <taxon>Streptomyces</taxon>
    </lineage>
</organism>
<dbReference type="Gene3D" id="3.30.565.10">
    <property type="entry name" value="Histidine kinase-like ATPase, C-terminal domain"/>
    <property type="match status" value="1"/>
</dbReference>
<keyword evidence="4" id="KW-0547">Nucleotide-binding</keyword>
<feature type="region of interest" description="Disordered" evidence="2">
    <location>
        <begin position="1"/>
        <end position="23"/>
    </location>
</feature>
<dbReference type="PANTHER" id="PTHR35526:SF3">
    <property type="entry name" value="ANTI-SIGMA-F FACTOR RSBW"/>
    <property type="match status" value="1"/>
</dbReference>
<keyword evidence="4" id="KW-0067">ATP-binding</keyword>
<dbReference type="Pfam" id="PF13581">
    <property type="entry name" value="HATPase_c_2"/>
    <property type="match status" value="1"/>
</dbReference>
<keyword evidence="1" id="KW-0808">Transferase</keyword>
<gene>
    <name evidence="4" type="ORF">ACFO3J_32690</name>
</gene>
<evidence type="ECO:0000256" key="2">
    <source>
        <dbReference type="SAM" id="MobiDB-lite"/>
    </source>
</evidence>
<dbReference type="EMBL" id="JBHSBB010000040">
    <property type="protein sequence ID" value="MFC4036173.1"/>
    <property type="molecule type" value="Genomic_DNA"/>
</dbReference>
<dbReference type="InterPro" id="IPR003594">
    <property type="entry name" value="HATPase_dom"/>
</dbReference>
<protein>
    <submittedName>
        <fullName evidence="4">ATP-binding protein</fullName>
    </submittedName>
</protein>
<proteinExistence type="predicted"/>
<reference evidence="5" key="1">
    <citation type="journal article" date="2019" name="Int. J. Syst. Evol. Microbiol.">
        <title>The Global Catalogue of Microorganisms (GCM) 10K type strain sequencing project: providing services to taxonomists for standard genome sequencing and annotation.</title>
        <authorList>
            <consortium name="The Broad Institute Genomics Platform"/>
            <consortium name="The Broad Institute Genome Sequencing Center for Infectious Disease"/>
            <person name="Wu L."/>
            <person name="Ma J."/>
        </authorList>
    </citation>
    <scope>NUCLEOTIDE SEQUENCE [LARGE SCALE GENOMIC DNA]</scope>
    <source>
        <strain evidence="5">CGMCC 4.7237</strain>
    </source>
</reference>
<comment type="caution">
    <text evidence="4">The sequence shown here is derived from an EMBL/GenBank/DDBJ whole genome shotgun (WGS) entry which is preliminary data.</text>
</comment>
<dbReference type="Proteomes" id="UP001595765">
    <property type="component" value="Unassembled WGS sequence"/>
</dbReference>
<keyword evidence="1" id="KW-0418">Kinase</keyword>
<evidence type="ECO:0000256" key="1">
    <source>
        <dbReference type="ARBA" id="ARBA00022527"/>
    </source>
</evidence>
<evidence type="ECO:0000313" key="5">
    <source>
        <dbReference type="Proteomes" id="UP001595765"/>
    </source>
</evidence>
<dbReference type="CDD" id="cd16936">
    <property type="entry name" value="HATPase_RsbW-like"/>
    <property type="match status" value="1"/>
</dbReference>
<feature type="domain" description="Histidine kinase/HSP90-like ATPase" evidence="3">
    <location>
        <begin position="60"/>
        <end position="183"/>
    </location>
</feature>
<keyword evidence="5" id="KW-1185">Reference proteome</keyword>
<sequence>MTAQASAAGNDPGQKHQRPPVARRLGVRPLEALLRAEWRAWGGRGPTDFDGDGFAALRFDASPVSVTRTRRFLRSTLLGWRLQELVDDATTIAAELVANAVTHALRPPRPHPPLPADPTAWIALLRFERAVVCAVADPSPRLPALSRPEPFAESGRGLHIVAELSETWGHSPPEPSGKTVWARLTGGG</sequence>
<name>A0ABV8HVS2_9ACTN</name>
<dbReference type="RefSeq" id="WP_386437412.1">
    <property type="nucleotide sequence ID" value="NZ_JBHSBB010000040.1"/>
</dbReference>
<dbReference type="SUPFAM" id="SSF55874">
    <property type="entry name" value="ATPase domain of HSP90 chaperone/DNA topoisomerase II/histidine kinase"/>
    <property type="match status" value="1"/>
</dbReference>
<evidence type="ECO:0000259" key="3">
    <source>
        <dbReference type="Pfam" id="PF13581"/>
    </source>
</evidence>
<dbReference type="GO" id="GO:0005524">
    <property type="term" value="F:ATP binding"/>
    <property type="evidence" value="ECO:0007669"/>
    <property type="project" value="UniProtKB-KW"/>
</dbReference>